<dbReference type="InterPro" id="IPR003593">
    <property type="entry name" value="AAA+_ATPase"/>
</dbReference>
<dbReference type="PANTHER" id="PTHR43776">
    <property type="entry name" value="TRANSPORT ATP-BINDING PROTEIN"/>
    <property type="match status" value="1"/>
</dbReference>
<dbReference type="InterPro" id="IPR017871">
    <property type="entry name" value="ABC_transporter-like_CS"/>
</dbReference>
<dbReference type="PROSITE" id="PS00211">
    <property type="entry name" value="ABC_TRANSPORTER_1"/>
    <property type="match status" value="1"/>
</dbReference>
<evidence type="ECO:0000256" key="3">
    <source>
        <dbReference type="ARBA" id="ARBA00022840"/>
    </source>
</evidence>
<keyword evidence="2" id="KW-0547">Nucleotide-binding</keyword>
<keyword evidence="1" id="KW-0813">Transport</keyword>
<dbReference type="FunFam" id="3.40.50.300:FF:000016">
    <property type="entry name" value="Oligopeptide ABC transporter ATP-binding component"/>
    <property type="match status" value="1"/>
</dbReference>
<dbReference type="GO" id="GO:0015833">
    <property type="term" value="P:peptide transport"/>
    <property type="evidence" value="ECO:0007669"/>
    <property type="project" value="InterPro"/>
</dbReference>
<dbReference type="AlphaFoldDB" id="A0A381R7V6"/>
<proteinExistence type="predicted"/>
<dbReference type="Pfam" id="PF00005">
    <property type="entry name" value="ABC_tran"/>
    <property type="match status" value="1"/>
</dbReference>
<dbReference type="PROSITE" id="PS50893">
    <property type="entry name" value="ABC_TRANSPORTER_2"/>
    <property type="match status" value="1"/>
</dbReference>
<keyword evidence="3" id="KW-0067">ATP-binding</keyword>
<evidence type="ECO:0000256" key="1">
    <source>
        <dbReference type="ARBA" id="ARBA00022448"/>
    </source>
</evidence>
<dbReference type="SMART" id="SM00382">
    <property type="entry name" value="AAA"/>
    <property type="match status" value="1"/>
</dbReference>
<name>A0A381R7V6_9ZZZZ</name>
<dbReference type="CDD" id="cd03257">
    <property type="entry name" value="ABC_NikE_OppD_transporters"/>
    <property type="match status" value="1"/>
</dbReference>
<sequence>VVEGLKKYYPVRGGILGGKIGEVRAVDGVSFTVREGETLGLVGESGCGKSTLGRALNRLEKPTEGTVLFEGKDLAHASGKELFQLRRDIQMIFQDPYSSLNPRMTIGEIVREPLLVHRVGTRPEQVEKVRELLEVVGLPGDTLERYPHEFSGGQRQRVGLARALTLEPKLVIADEPVSALDVSVQSQVLNLMVRLQRERNLTYVFISHDLSVVEYISDTIAIMYLGRIVEVGTVETIFSRAAHPYTRALIEAIPVPDPRQSHEVKLLEGEAPSALSPPPGCPFHPRCPFAIAACSEAVPALEAVEASGGDRGREHLAACIRKGEI</sequence>
<evidence type="ECO:0000256" key="2">
    <source>
        <dbReference type="ARBA" id="ARBA00022741"/>
    </source>
</evidence>
<evidence type="ECO:0000313" key="5">
    <source>
        <dbReference type="EMBL" id="SUZ86968.1"/>
    </source>
</evidence>
<dbReference type="Gene3D" id="3.40.50.300">
    <property type="entry name" value="P-loop containing nucleotide triphosphate hydrolases"/>
    <property type="match status" value="1"/>
</dbReference>
<reference evidence="5" key="1">
    <citation type="submission" date="2018-05" db="EMBL/GenBank/DDBJ databases">
        <authorList>
            <person name="Lanie J.A."/>
            <person name="Ng W.-L."/>
            <person name="Kazmierczak K.M."/>
            <person name="Andrzejewski T.M."/>
            <person name="Davidsen T.M."/>
            <person name="Wayne K.J."/>
            <person name="Tettelin H."/>
            <person name="Glass J.I."/>
            <person name="Rusch D."/>
            <person name="Podicherti R."/>
            <person name="Tsui H.-C.T."/>
            <person name="Winkler M.E."/>
        </authorList>
    </citation>
    <scope>NUCLEOTIDE SEQUENCE</scope>
</reference>
<dbReference type="InterPro" id="IPR003439">
    <property type="entry name" value="ABC_transporter-like_ATP-bd"/>
</dbReference>
<dbReference type="EMBL" id="UINC01001705">
    <property type="protein sequence ID" value="SUZ86968.1"/>
    <property type="molecule type" value="Genomic_DNA"/>
</dbReference>
<accession>A0A381R7V6</accession>
<dbReference type="InterPro" id="IPR027417">
    <property type="entry name" value="P-loop_NTPase"/>
</dbReference>
<dbReference type="SUPFAM" id="SSF52540">
    <property type="entry name" value="P-loop containing nucleoside triphosphate hydrolases"/>
    <property type="match status" value="1"/>
</dbReference>
<dbReference type="InterPro" id="IPR050319">
    <property type="entry name" value="ABC_transp_ATP-bind"/>
</dbReference>
<dbReference type="GO" id="GO:0005524">
    <property type="term" value="F:ATP binding"/>
    <property type="evidence" value="ECO:0007669"/>
    <property type="project" value="UniProtKB-KW"/>
</dbReference>
<feature type="domain" description="ABC transporter" evidence="4">
    <location>
        <begin position="11"/>
        <end position="250"/>
    </location>
</feature>
<protein>
    <recommendedName>
        <fullName evidence="4">ABC transporter domain-containing protein</fullName>
    </recommendedName>
</protein>
<feature type="non-terminal residue" evidence="5">
    <location>
        <position position="1"/>
    </location>
</feature>
<evidence type="ECO:0000259" key="4">
    <source>
        <dbReference type="PROSITE" id="PS50893"/>
    </source>
</evidence>
<dbReference type="GO" id="GO:0016887">
    <property type="term" value="F:ATP hydrolysis activity"/>
    <property type="evidence" value="ECO:0007669"/>
    <property type="project" value="InterPro"/>
</dbReference>
<dbReference type="NCBIfam" id="TIGR01727">
    <property type="entry name" value="oligo_HPY"/>
    <property type="match status" value="1"/>
</dbReference>
<dbReference type="GO" id="GO:0055085">
    <property type="term" value="P:transmembrane transport"/>
    <property type="evidence" value="ECO:0007669"/>
    <property type="project" value="UniProtKB-ARBA"/>
</dbReference>
<gene>
    <name evidence="5" type="ORF">METZ01_LOCUS39822</name>
</gene>
<dbReference type="InterPro" id="IPR013563">
    <property type="entry name" value="Oligopep_ABC_C"/>
</dbReference>
<organism evidence="5">
    <name type="scientific">marine metagenome</name>
    <dbReference type="NCBI Taxonomy" id="408172"/>
    <lineage>
        <taxon>unclassified sequences</taxon>
        <taxon>metagenomes</taxon>
        <taxon>ecological metagenomes</taxon>
    </lineage>
</organism>
<dbReference type="Pfam" id="PF08352">
    <property type="entry name" value="oligo_HPY"/>
    <property type="match status" value="1"/>
</dbReference>